<evidence type="ECO:0000313" key="1">
    <source>
        <dbReference type="EMBL" id="VDI19577.1"/>
    </source>
</evidence>
<gene>
    <name evidence="1" type="ORF">MGAL_10B074714</name>
</gene>
<protein>
    <submittedName>
        <fullName evidence="1">Uncharacterized protein</fullName>
    </submittedName>
</protein>
<dbReference type="Proteomes" id="UP000596742">
    <property type="component" value="Unassembled WGS sequence"/>
</dbReference>
<dbReference type="OrthoDB" id="6046020at2759"/>
<evidence type="ECO:0000313" key="2">
    <source>
        <dbReference type="Proteomes" id="UP000596742"/>
    </source>
</evidence>
<dbReference type="AlphaFoldDB" id="A0A8B6DJI8"/>
<accession>A0A8B6DJI8</accession>
<dbReference type="EMBL" id="UYJE01003464">
    <property type="protein sequence ID" value="VDI19577.1"/>
    <property type="molecule type" value="Genomic_DNA"/>
</dbReference>
<comment type="caution">
    <text evidence="1">The sequence shown here is derived from an EMBL/GenBank/DDBJ whole genome shotgun (WGS) entry which is preliminary data.</text>
</comment>
<sequence>MGVSIVDYCICSASFLSNNNNFTVGQYCPTLSDHCPISVQILSQSVQETVFNLQKNNLKRININGAREELFKANILCYDFSLIIKEIDTLVLDNDNNNNDHNLLDPNSPLLKGVNETVSKVSSMLYNAAFVGNAKSKGKKGMKRRKIKKPYYDGECETMYRNVKCLSRRLCETPWDKTLRLYVLQQKKEYNKLVRKKYRNFRQKVLDNILEAEKRNPQEFWKAINTLKSNTNSDPSSNITHQEWFEYFKKLMNVNQNDNFSNDNKFIDQFNSDILNYDMTTEERMKMNLNAIYLIIMTCEAVRGHTGHFYGFDGHISGDYIPQNIRPRTCPVGTVESCLYCDCYSDRCNIDRQERLLNRNYKGLFSNPTERTMDCETSNDQISDTAGLDGASSNESAKGRPNIRCCETNIKIVADNEPFTHNGVTRTPVISSMFGGGLITNEQFRVEGECMNLSPCGKYDRGKCKQEFGFTEVLVNSLQNPREYEFVSVPYKSFCRCSYLGVG</sequence>
<organism evidence="1 2">
    <name type="scientific">Mytilus galloprovincialis</name>
    <name type="common">Mediterranean mussel</name>
    <dbReference type="NCBI Taxonomy" id="29158"/>
    <lineage>
        <taxon>Eukaryota</taxon>
        <taxon>Metazoa</taxon>
        <taxon>Spiralia</taxon>
        <taxon>Lophotrochozoa</taxon>
        <taxon>Mollusca</taxon>
        <taxon>Bivalvia</taxon>
        <taxon>Autobranchia</taxon>
        <taxon>Pteriomorphia</taxon>
        <taxon>Mytilida</taxon>
        <taxon>Mytiloidea</taxon>
        <taxon>Mytilidae</taxon>
        <taxon>Mytilinae</taxon>
        <taxon>Mytilus</taxon>
    </lineage>
</organism>
<proteinExistence type="predicted"/>
<name>A0A8B6DJI8_MYTGA</name>
<keyword evidence="2" id="KW-1185">Reference proteome</keyword>
<reference evidence="1" key="1">
    <citation type="submission" date="2018-11" db="EMBL/GenBank/DDBJ databases">
        <authorList>
            <person name="Alioto T."/>
            <person name="Alioto T."/>
        </authorList>
    </citation>
    <scope>NUCLEOTIDE SEQUENCE</scope>
</reference>